<dbReference type="PROSITE" id="PS50181">
    <property type="entry name" value="FBOX"/>
    <property type="match status" value="1"/>
</dbReference>
<organism evidence="2 3">
    <name type="scientific">Meloidogyne enterolobii</name>
    <name type="common">Root-knot nematode worm</name>
    <name type="synonym">Meloidogyne mayaguensis</name>
    <dbReference type="NCBI Taxonomy" id="390850"/>
    <lineage>
        <taxon>Eukaryota</taxon>
        <taxon>Metazoa</taxon>
        <taxon>Ecdysozoa</taxon>
        <taxon>Nematoda</taxon>
        <taxon>Chromadorea</taxon>
        <taxon>Rhabditida</taxon>
        <taxon>Tylenchina</taxon>
        <taxon>Tylenchomorpha</taxon>
        <taxon>Tylenchoidea</taxon>
        <taxon>Meloidogynidae</taxon>
        <taxon>Meloidogyninae</taxon>
        <taxon>Meloidogyne</taxon>
    </lineage>
</organism>
<dbReference type="Gene3D" id="1.20.1280.50">
    <property type="match status" value="1"/>
</dbReference>
<dbReference type="SUPFAM" id="SSF81383">
    <property type="entry name" value="F-box domain"/>
    <property type="match status" value="1"/>
</dbReference>
<gene>
    <name evidence="2" type="ORF">MENT_LOCUS25125</name>
</gene>
<evidence type="ECO:0000259" key="1">
    <source>
        <dbReference type="PROSITE" id="PS50181"/>
    </source>
</evidence>
<dbReference type="AlphaFoldDB" id="A0A6V7VGL5"/>
<dbReference type="SMART" id="SM00256">
    <property type="entry name" value="FBOX"/>
    <property type="match status" value="1"/>
</dbReference>
<reference evidence="2 3" key="1">
    <citation type="submission" date="2020-08" db="EMBL/GenBank/DDBJ databases">
        <authorList>
            <person name="Koutsovoulos G."/>
            <person name="Danchin GJ E."/>
        </authorList>
    </citation>
    <scope>NUCLEOTIDE SEQUENCE [LARGE SCALE GENOMIC DNA]</scope>
</reference>
<name>A0A6V7VGL5_MELEN</name>
<dbReference type="InterPro" id="IPR036047">
    <property type="entry name" value="F-box-like_dom_sf"/>
</dbReference>
<dbReference type="Pfam" id="PF12937">
    <property type="entry name" value="F-box-like"/>
    <property type="match status" value="1"/>
</dbReference>
<sequence length="208" mass="24612">MDFLPIEVQIDILKYLNFNQLISMQQTNSYFNHLINDNENQLARKKFSFIRFTSLLDIEILMYKCKPFNPEPELYEFELSEELEEKWKCGIEKSMPLFFVDDVEGYGQVACILNKNFGDERSFWDDSIDDYNTLCMFEFIKIRKVRQLCHSYFSPSDSAKGYSAAASEPATSVDRTRADRNFVSLFRALFSISFRNETEKNLFRFETK</sequence>
<accession>A0A6V7VGL5</accession>
<dbReference type="EMBL" id="CAJEWN010000219">
    <property type="protein sequence ID" value="CAD2173514.1"/>
    <property type="molecule type" value="Genomic_DNA"/>
</dbReference>
<feature type="domain" description="F-box" evidence="1">
    <location>
        <begin position="1"/>
        <end position="46"/>
    </location>
</feature>
<evidence type="ECO:0000313" key="3">
    <source>
        <dbReference type="Proteomes" id="UP000580250"/>
    </source>
</evidence>
<comment type="caution">
    <text evidence="2">The sequence shown here is derived from an EMBL/GenBank/DDBJ whole genome shotgun (WGS) entry which is preliminary data.</text>
</comment>
<protein>
    <recommendedName>
        <fullName evidence="1">F-box domain-containing protein</fullName>
    </recommendedName>
</protein>
<dbReference type="Proteomes" id="UP000580250">
    <property type="component" value="Unassembled WGS sequence"/>
</dbReference>
<proteinExistence type="predicted"/>
<dbReference type="InterPro" id="IPR001810">
    <property type="entry name" value="F-box_dom"/>
</dbReference>
<evidence type="ECO:0000313" key="2">
    <source>
        <dbReference type="EMBL" id="CAD2173514.1"/>
    </source>
</evidence>